<gene>
    <name evidence="3" type="ORF">QYE77_10185</name>
</gene>
<dbReference type="PANTHER" id="PTHR35176:SF4">
    <property type="entry name" value="PYRIDOXAMINE 5'-PHOSPHATE OXIDASE-RELATED FMN-BINDING"/>
    <property type="match status" value="1"/>
</dbReference>
<dbReference type="InterPro" id="IPR052019">
    <property type="entry name" value="F420H2_bilvrd_red/Heme_oxyg"/>
</dbReference>
<dbReference type="Pfam" id="PF01243">
    <property type="entry name" value="PNPOx_N"/>
    <property type="match status" value="1"/>
</dbReference>
<evidence type="ECO:0000259" key="2">
    <source>
        <dbReference type="Pfam" id="PF01243"/>
    </source>
</evidence>
<evidence type="ECO:0000256" key="1">
    <source>
        <dbReference type="ARBA" id="ARBA00023002"/>
    </source>
</evidence>
<evidence type="ECO:0000313" key="4">
    <source>
        <dbReference type="Proteomes" id="UP001254165"/>
    </source>
</evidence>
<protein>
    <submittedName>
        <fullName evidence="3">Pyridoxamine 5'-phosphate oxidase family protein</fullName>
    </submittedName>
</protein>
<keyword evidence="1" id="KW-0560">Oxidoreductase</keyword>
<comment type="caution">
    <text evidence="3">The sequence shown here is derived from an EMBL/GenBank/DDBJ whole genome shotgun (WGS) entry which is preliminary data.</text>
</comment>
<dbReference type="InterPro" id="IPR012349">
    <property type="entry name" value="Split_barrel_FMN-bd"/>
</dbReference>
<name>A0ABU3NP68_9CHLR</name>
<proteinExistence type="predicted"/>
<sequence length="165" mass="18397">MSNPHVSRPRFPEGYLHNPTRWLAWAEVEARLQAALHYWLVTVSSQGRPHAVPLWGVWVGGCFYFDGSPQTRHARNLHDNPQVIVHLESGAQVVIVEGEGMSVPRPEPPLAAALAAAYGNKYATLGYTPAPTQWDEGGLYRVVPRKVLAWNDFTQDPTRFIFPSG</sequence>
<evidence type="ECO:0000313" key="3">
    <source>
        <dbReference type="EMBL" id="MDT8898639.1"/>
    </source>
</evidence>
<organism evidence="3 4">
    <name type="scientific">Thermanaerothrix solaris</name>
    <dbReference type="NCBI Taxonomy" id="3058434"/>
    <lineage>
        <taxon>Bacteria</taxon>
        <taxon>Bacillati</taxon>
        <taxon>Chloroflexota</taxon>
        <taxon>Anaerolineae</taxon>
        <taxon>Anaerolineales</taxon>
        <taxon>Anaerolineaceae</taxon>
        <taxon>Thermanaerothrix</taxon>
    </lineage>
</organism>
<keyword evidence="4" id="KW-1185">Reference proteome</keyword>
<dbReference type="EMBL" id="JAUHMF010000002">
    <property type="protein sequence ID" value="MDT8898639.1"/>
    <property type="molecule type" value="Genomic_DNA"/>
</dbReference>
<dbReference type="RefSeq" id="WP_315625302.1">
    <property type="nucleotide sequence ID" value="NZ_JAUHMF010000002.1"/>
</dbReference>
<accession>A0ABU3NP68</accession>
<feature type="domain" description="Pyridoxamine 5'-phosphate oxidase N-terminal" evidence="2">
    <location>
        <begin position="26"/>
        <end position="129"/>
    </location>
</feature>
<reference evidence="3 4" key="1">
    <citation type="submission" date="2023-07" db="EMBL/GenBank/DDBJ databases">
        <title>Novel species of Thermanaerothrix with wide hydrolytic capabilities.</title>
        <authorList>
            <person name="Zayulina K.S."/>
            <person name="Podosokorskaya O.A."/>
            <person name="Elcheninov A.G."/>
        </authorList>
    </citation>
    <scope>NUCLEOTIDE SEQUENCE [LARGE SCALE GENOMIC DNA]</scope>
    <source>
        <strain evidence="3 4">4228-RoL</strain>
    </source>
</reference>
<dbReference type="SUPFAM" id="SSF50475">
    <property type="entry name" value="FMN-binding split barrel"/>
    <property type="match status" value="1"/>
</dbReference>
<dbReference type="Gene3D" id="2.30.110.10">
    <property type="entry name" value="Electron Transport, Fmn-binding Protein, Chain A"/>
    <property type="match status" value="1"/>
</dbReference>
<dbReference type="Proteomes" id="UP001254165">
    <property type="component" value="Unassembled WGS sequence"/>
</dbReference>
<dbReference type="InterPro" id="IPR011576">
    <property type="entry name" value="Pyridox_Oxase_N"/>
</dbReference>
<dbReference type="PANTHER" id="PTHR35176">
    <property type="entry name" value="HEME OXYGENASE HI_0854-RELATED"/>
    <property type="match status" value="1"/>
</dbReference>